<dbReference type="SUPFAM" id="SSF53098">
    <property type="entry name" value="Ribonuclease H-like"/>
    <property type="match status" value="1"/>
</dbReference>
<dbReference type="InterPro" id="IPR025948">
    <property type="entry name" value="HTH-like_dom"/>
</dbReference>
<reference evidence="2 3" key="1">
    <citation type="submission" date="2021-04" db="EMBL/GenBank/DDBJ databases">
        <authorList>
            <person name="Ivanova A."/>
        </authorList>
    </citation>
    <scope>NUCLEOTIDE SEQUENCE [LARGE SCALE GENOMIC DNA]</scope>
    <source>
        <strain evidence="2 3">G18</strain>
    </source>
</reference>
<dbReference type="Pfam" id="PF13276">
    <property type="entry name" value="HTH_21"/>
    <property type="match status" value="1"/>
</dbReference>
<dbReference type="Proteomes" id="UP000676565">
    <property type="component" value="Unassembled WGS sequence"/>
</dbReference>
<dbReference type="PANTHER" id="PTHR46889">
    <property type="entry name" value="TRANSPOSASE INSF FOR INSERTION SEQUENCE IS3B-RELATED"/>
    <property type="match status" value="1"/>
</dbReference>
<dbReference type="Pfam" id="PF00665">
    <property type="entry name" value="rve"/>
    <property type="match status" value="1"/>
</dbReference>
<dbReference type="InterPro" id="IPR009057">
    <property type="entry name" value="Homeodomain-like_sf"/>
</dbReference>
<name>A0ABS5BKZ2_9BACT</name>
<dbReference type="SUPFAM" id="SSF46689">
    <property type="entry name" value="Homeodomain-like"/>
    <property type="match status" value="1"/>
</dbReference>
<keyword evidence="3" id="KW-1185">Reference proteome</keyword>
<comment type="caution">
    <text evidence="2">The sequence shown here is derived from an EMBL/GenBank/DDBJ whole genome shotgun (WGS) entry which is preliminary data.</text>
</comment>
<dbReference type="EMBL" id="JAGKQQ010000001">
    <property type="protein sequence ID" value="MBP3954376.1"/>
    <property type="molecule type" value="Genomic_DNA"/>
</dbReference>
<evidence type="ECO:0000313" key="3">
    <source>
        <dbReference type="Proteomes" id="UP000676565"/>
    </source>
</evidence>
<protein>
    <submittedName>
        <fullName evidence="2">IS3 family transposase</fullName>
    </submittedName>
</protein>
<dbReference type="InterPro" id="IPR012337">
    <property type="entry name" value="RNaseH-like_sf"/>
</dbReference>
<dbReference type="InterPro" id="IPR001584">
    <property type="entry name" value="Integrase_cat-core"/>
</dbReference>
<gene>
    <name evidence="2" type="ORF">J8F10_03590</name>
</gene>
<sequence length="375" mass="41999">MERRGTAQVHATSPVARVGRALKGDKTVNEVAAQFGVHPTLIHDWKKKLLAGAEAVFASGAKATGPPEDKTAELYEQIGRLKVELDWVKKNLPPSADAKRAMIDDGHAELSVRRRCQLIGLGRATYYREPTGESAENLALMRLIDEQYTACPFYGSRRITRWLATQGHEVNRKRVQRLLRVMGLEAIHPKPKLSAGRGHKVYPYLLRDVPIDRVGQVWSADITYLPMASGFMYLAATIDWFSRYVVAWRLSNTLDGAFCRDMLDEALATGTPEVFNTDQGVQFTAGAWVERGEAAGVRVSMDGRGRCLDNVFVERLWRTVKYEDVFLRGTSRCPSWSGAAGVLRLLQRARLHQSLGYKTPVEVYRAGRSKEPARK</sequence>
<dbReference type="Gene3D" id="3.30.420.10">
    <property type="entry name" value="Ribonuclease H-like superfamily/Ribonuclease H"/>
    <property type="match status" value="1"/>
</dbReference>
<evidence type="ECO:0000259" key="1">
    <source>
        <dbReference type="PROSITE" id="PS50994"/>
    </source>
</evidence>
<dbReference type="InterPro" id="IPR048020">
    <property type="entry name" value="Transpos_IS3"/>
</dbReference>
<dbReference type="InterPro" id="IPR036397">
    <property type="entry name" value="RNaseH_sf"/>
</dbReference>
<dbReference type="PANTHER" id="PTHR46889:SF4">
    <property type="entry name" value="TRANSPOSASE INSO FOR INSERTION SEQUENCE ELEMENT IS911B-RELATED"/>
    <property type="match status" value="1"/>
</dbReference>
<accession>A0ABS5BKZ2</accession>
<dbReference type="PROSITE" id="PS50994">
    <property type="entry name" value="INTEGRASE"/>
    <property type="match status" value="1"/>
</dbReference>
<proteinExistence type="predicted"/>
<organism evidence="2 3">
    <name type="scientific">Gemmata palustris</name>
    <dbReference type="NCBI Taxonomy" id="2822762"/>
    <lineage>
        <taxon>Bacteria</taxon>
        <taxon>Pseudomonadati</taxon>
        <taxon>Planctomycetota</taxon>
        <taxon>Planctomycetia</taxon>
        <taxon>Gemmatales</taxon>
        <taxon>Gemmataceae</taxon>
        <taxon>Gemmata</taxon>
    </lineage>
</organism>
<feature type="domain" description="Integrase catalytic" evidence="1">
    <location>
        <begin position="206"/>
        <end position="368"/>
    </location>
</feature>
<evidence type="ECO:0000313" key="2">
    <source>
        <dbReference type="EMBL" id="MBP3954376.1"/>
    </source>
</evidence>
<dbReference type="InterPro" id="IPR050900">
    <property type="entry name" value="Transposase_IS3/IS150/IS904"/>
</dbReference>
<dbReference type="NCBIfam" id="NF033516">
    <property type="entry name" value="transpos_IS3"/>
    <property type="match status" value="1"/>
</dbReference>